<dbReference type="InterPro" id="IPR053939">
    <property type="entry name" value="UTP25_C"/>
</dbReference>
<evidence type="ECO:0000313" key="8">
    <source>
        <dbReference type="Proteomes" id="UP000692954"/>
    </source>
</evidence>
<dbReference type="GO" id="GO:0032040">
    <property type="term" value="C:small-subunit processome"/>
    <property type="evidence" value="ECO:0007669"/>
    <property type="project" value="TreeGrafter"/>
</dbReference>
<dbReference type="GO" id="GO:0019843">
    <property type="term" value="F:rRNA binding"/>
    <property type="evidence" value="ECO:0007669"/>
    <property type="project" value="TreeGrafter"/>
</dbReference>
<comment type="subcellular location">
    <subcellularLocation>
        <location evidence="1">Nucleus</location>
        <location evidence="1">Nucleolus</location>
    </subcellularLocation>
</comment>
<feature type="domain" description="UTP25 NTP hydrolase-like" evidence="6">
    <location>
        <begin position="268"/>
        <end position="453"/>
    </location>
</feature>
<evidence type="ECO:0000256" key="3">
    <source>
        <dbReference type="ARBA" id="ARBA00023242"/>
    </source>
</evidence>
<dbReference type="OrthoDB" id="10264378at2759"/>
<dbReference type="Pfam" id="PF06862">
    <property type="entry name" value="Utp25_C"/>
    <property type="match status" value="1"/>
</dbReference>
<feature type="compositionally biased region" description="Acidic residues" evidence="4">
    <location>
        <begin position="33"/>
        <end position="51"/>
    </location>
</feature>
<comment type="similarity">
    <text evidence="2">Belongs to the UTP25 family.</text>
</comment>
<proteinExistence type="inferred from homology"/>
<evidence type="ECO:0000256" key="1">
    <source>
        <dbReference type="ARBA" id="ARBA00004604"/>
    </source>
</evidence>
<dbReference type="PANTHER" id="PTHR12933:SF0">
    <property type="entry name" value="U3 SMALL NUCLEOLAR RNA-ASSOCIATED PROTEIN 25 HOMOLOG"/>
    <property type="match status" value="1"/>
</dbReference>
<dbReference type="PANTHER" id="PTHR12933">
    <property type="entry name" value="ORF PROTEIN-RELATED"/>
    <property type="match status" value="1"/>
</dbReference>
<dbReference type="InterPro" id="IPR010678">
    <property type="entry name" value="UTP25"/>
</dbReference>
<name>A0A8S1NJK1_9CILI</name>
<evidence type="ECO:0000259" key="6">
    <source>
        <dbReference type="Pfam" id="PF22916"/>
    </source>
</evidence>
<dbReference type="Proteomes" id="UP000692954">
    <property type="component" value="Unassembled WGS sequence"/>
</dbReference>
<evidence type="ECO:0000256" key="4">
    <source>
        <dbReference type="SAM" id="MobiDB-lite"/>
    </source>
</evidence>
<dbReference type="Pfam" id="PF22916">
    <property type="entry name" value="UTP25_NTPase-like"/>
    <property type="match status" value="1"/>
</dbReference>
<dbReference type="AlphaFoldDB" id="A0A8S1NJK1"/>
<comment type="caution">
    <text evidence="7">The sequence shown here is derived from an EMBL/GenBank/DDBJ whole genome shotgun (WGS) entry which is preliminary data.</text>
</comment>
<evidence type="ECO:0000259" key="5">
    <source>
        <dbReference type="Pfam" id="PF06862"/>
    </source>
</evidence>
<sequence>MGKKNKKQNNKESDPIVKQIKKKKPLAIKKQDEVEEITDEDNSEQQNEDEQIFDHVVDFKKSNEKPSHYQNLLKKLNIKQQQADDNYGNSESAKLNIKQENKTIYAKMKKYEIVKVPNTNPFSHFEYDYQELRRTICLGEIEIEQPEQLNAFFKEKTTKLVHTLNNGIEFKKYELNKLFKNKTLIDINCKREDYNIESLSQRQLIKDDKFQLPVVIDLEDEKELIQTNLISSYFDYIETDPDELNAEKFRKTYINHIVNHLSKEKESYGFTRCKILILTAFKGDAISIINQLIQSDKEIVNKERYENEFCDEERLEEDDFRIGIQFSRQGYIKLHSNFDKSDIIVTSTLGMRLIIGTQDQQHRETHFLSSIEILVIDRASSIYMQNWTYLEDILEVTNLLPNHKNITSDLSMIRPYCFENLSKFYRQNIVYTDHYFQELNYLRKQYFLNYKGCISNKIYYNQLFQKSVNFQQEFRQIDCSTNEQQIEQRFNQFKKLWNDIENNKSSQFKKTLIFVQSYFDFVALKGHFKRINSNCECVSEYTKKNKVQSIISKFKDGRIQYILITERAYYFEIIQLRQMKNIVFYQLPQHSIIYKQLIQSIENLGNKTQIITYYSKFDAYQLETIVGTLKAEEMISEQNKRTTFIL</sequence>
<evidence type="ECO:0000313" key="7">
    <source>
        <dbReference type="EMBL" id="CAD8092232.1"/>
    </source>
</evidence>
<dbReference type="EMBL" id="CAJJDN010000058">
    <property type="protein sequence ID" value="CAD8092232.1"/>
    <property type="molecule type" value="Genomic_DNA"/>
</dbReference>
<organism evidence="7 8">
    <name type="scientific">Paramecium sonneborni</name>
    <dbReference type="NCBI Taxonomy" id="65129"/>
    <lineage>
        <taxon>Eukaryota</taxon>
        <taxon>Sar</taxon>
        <taxon>Alveolata</taxon>
        <taxon>Ciliophora</taxon>
        <taxon>Intramacronucleata</taxon>
        <taxon>Oligohymenophorea</taxon>
        <taxon>Peniculida</taxon>
        <taxon>Parameciidae</taxon>
        <taxon>Paramecium</taxon>
    </lineage>
</organism>
<dbReference type="InterPro" id="IPR053940">
    <property type="entry name" value="UTP25_NTPase-like"/>
</dbReference>
<feature type="region of interest" description="Disordered" evidence="4">
    <location>
        <begin position="1"/>
        <end position="51"/>
    </location>
</feature>
<keyword evidence="3" id="KW-0539">Nucleus</keyword>
<reference evidence="7" key="1">
    <citation type="submission" date="2021-01" db="EMBL/GenBank/DDBJ databases">
        <authorList>
            <consortium name="Genoscope - CEA"/>
            <person name="William W."/>
        </authorList>
    </citation>
    <scope>NUCLEOTIDE SEQUENCE</scope>
</reference>
<accession>A0A8S1NJK1</accession>
<keyword evidence="8" id="KW-1185">Reference proteome</keyword>
<dbReference type="GO" id="GO:0034511">
    <property type="term" value="F:U3 snoRNA binding"/>
    <property type="evidence" value="ECO:0007669"/>
    <property type="project" value="InterPro"/>
</dbReference>
<dbReference type="GO" id="GO:0000462">
    <property type="term" value="P:maturation of SSU-rRNA from tricistronic rRNA transcript (SSU-rRNA, 5.8S rRNA, LSU-rRNA)"/>
    <property type="evidence" value="ECO:0007669"/>
    <property type="project" value="TreeGrafter"/>
</dbReference>
<evidence type="ECO:0008006" key="9">
    <source>
        <dbReference type="Google" id="ProtNLM"/>
    </source>
</evidence>
<evidence type="ECO:0000256" key="2">
    <source>
        <dbReference type="ARBA" id="ARBA00009223"/>
    </source>
</evidence>
<gene>
    <name evidence="7" type="ORF">PSON_ATCC_30995.1.T0580299</name>
</gene>
<protein>
    <recommendedName>
        <fullName evidence="9">U3 small nucleolar RNA-associated protein 25</fullName>
    </recommendedName>
</protein>
<feature type="domain" description="UTP25 C-terminal" evidence="5">
    <location>
        <begin position="467"/>
        <end position="644"/>
    </location>
</feature>